<evidence type="ECO:0000256" key="1">
    <source>
        <dbReference type="ARBA" id="ARBA00001946"/>
    </source>
</evidence>
<feature type="region of interest" description="Histidinol-phosphatase" evidence="12">
    <location>
        <begin position="1"/>
        <end position="186"/>
    </location>
</feature>
<dbReference type="FunFam" id="3.30.230.40:FF:000003">
    <property type="entry name" value="Imidazoleglycerol-phosphate dehydratase HisB"/>
    <property type="match status" value="1"/>
</dbReference>
<evidence type="ECO:0000313" key="14">
    <source>
        <dbReference type="Proteomes" id="UP000194221"/>
    </source>
</evidence>
<comment type="catalytic activity">
    <reaction evidence="12">
        <text>D-erythro-1-(imidazol-4-yl)glycerol 3-phosphate = 3-(imidazol-4-yl)-2-oxopropyl phosphate + H2O</text>
        <dbReference type="Rhea" id="RHEA:11040"/>
        <dbReference type="ChEBI" id="CHEBI:15377"/>
        <dbReference type="ChEBI" id="CHEBI:57766"/>
        <dbReference type="ChEBI" id="CHEBI:58278"/>
        <dbReference type="EC" id="4.2.1.19"/>
    </reaction>
</comment>
<dbReference type="AlphaFoldDB" id="A0A1Y2PHG7"/>
<keyword evidence="8 12" id="KW-0368">Histidine biosynthesis</keyword>
<feature type="binding site" evidence="12">
    <location>
        <position position="8"/>
    </location>
    <ligand>
        <name>Mg(2+)</name>
        <dbReference type="ChEBI" id="CHEBI:18420"/>
    </ligand>
</feature>
<dbReference type="GO" id="GO:0000105">
    <property type="term" value="P:L-histidine biosynthetic process"/>
    <property type="evidence" value="ECO:0007669"/>
    <property type="project" value="UniProtKB-UniRule"/>
</dbReference>
<dbReference type="EMBL" id="LAPZ01000001">
    <property type="protein sequence ID" value="OSY89159.1"/>
    <property type="molecule type" value="Genomic_DNA"/>
</dbReference>
<dbReference type="GO" id="GO:0046872">
    <property type="term" value="F:metal ion binding"/>
    <property type="evidence" value="ECO:0007669"/>
    <property type="project" value="UniProtKB-KW"/>
</dbReference>
<dbReference type="InterPro" id="IPR006543">
    <property type="entry name" value="Histidinol-phos"/>
</dbReference>
<evidence type="ECO:0000256" key="3">
    <source>
        <dbReference type="ARBA" id="ARBA00022490"/>
    </source>
</evidence>
<keyword evidence="3 12" id="KW-0963">Cytoplasm</keyword>
<evidence type="ECO:0000256" key="11">
    <source>
        <dbReference type="ARBA" id="ARBA00049158"/>
    </source>
</evidence>
<sequence length="377" mass="42911">MKRILFIDRDGTLIKEPADEQTDSFEKLQFYPKVFQGLSKIAQELDFELVLVTNQDGLGTEVYPENTFWPVHNFIMNTLKEEGIEFSEEIIDRTFAKDNQPTRKPNTGLLTKYFSSAYDLANSYVIGDRLTDVELAKNLGSKGIYINDETYFGADEITVKRSELDEFIALESNDWNQIYEFLKLKERSASIERNTNETQIKIDLNLDGTGKSTIDTGIAFFDHMLDQIARHGQMDLDIKVKGDLEVDEHHTIEDTAIALGEVFAKALGNKLGIERYGFCLPMDDCLAQVAIDFGGRNWLVWDAEFKREMIGKMPTEMFYHFFKSFTDGAKCNLNIKAEGTNEHHKIEAIFKAFAKAIKVAVKRDASKMILPSTKGTL</sequence>
<name>A0A1Y2PHG7_9FLAO</name>
<dbReference type="PROSITE" id="PS00955">
    <property type="entry name" value="IGP_DEHYDRATASE_2"/>
    <property type="match status" value="1"/>
</dbReference>
<dbReference type="EC" id="3.1.3.15" evidence="12"/>
<dbReference type="RefSeq" id="WP_086028953.1">
    <property type="nucleotide sequence ID" value="NZ_LAPZ01000001.1"/>
</dbReference>
<dbReference type="PANTHER" id="PTHR23133:SF2">
    <property type="entry name" value="IMIDAZOLEGLYCEROL-PHOSPHATE DEHYDRATASE"/>
    <property type="match status" value="1"/>
</dbReference>
<dbReference type="Gene3D" id="3.30.230.40">
    <property type="entry name" value="Imidazole glycerol phosphate dehydratase, domain 1"/>
    <property type="match status" value="2"/>
</dbReference>
<keyword evidence="4 12" id="KW-0028">Amino-acid biosynthesis</keyword>
<dbReference type="InParanoid" id="A0A1Y2PHG7"/>
<comment type="pathway">
    <text evidence="12">Amino-acid biosynthesis; L-histidine biosynthesis; L-histidine from 5-phospho-alpha-D-ribose 1-diphosphate: step 8/9.</text>
</comment>
<evidence type="ECO:0000256" key="2">
    <source>
        <dbReference type="ARBA" id="ARBA00005047"/>
    </source>
</evidence>
<evidence type="ECO:0000256" key="7">
    <source>
        <dbReference type="ARBA" id="ARBA00022842"/>
    </source>
</evidence>
<feature type="active site" description="Proton donor" evidence="12">
    <location>
        <position position="10"/>
    </location>
</feature>
<dbReference type="InterPro" id="IPR005954">
    <property type="entry name" value="HisB_N"/>
</dbReference>
<dbReference type="OrthoDB" id="9790411at2"/>
<keyword evidence="14" id="KW-1185">Reference proteome</keyword>
<dbReference type="GO" id="GO:0004424">
    <property type="term" value="F:imidazoleglycerol-phosphate dehydratase activity"/>
    <property type="evidence" value="ECO:0007669"/>
    <property type="project" value="UniProtKB-UniRule"/>
</dbReference>
<dbReference type="InterPro" id="IPR038494">
    <property type="entry name" value="IGPD_sf"/>
</dbReference>
<gene>
    <name evidence="12" type="primary">hisB</name>
    <name evidence="13" type="ORF">WH52_00435</name>
</gene>
<protein>
    <recommendedName>
        <fullName evidence="12">Histidine biosynthesis bifunctional protein HisB</fullName>
    </recommendedName>
    <domain>
        <recommendedName>
            <fullName evidence="12">Histidinol-phosphatase</fullName>
            <ecNumber evidence="12">3.1.3.15</ecNumber>
        </recommendedName>
    </domain>
    <domain>
        <recommendedName>
            <fullName evidence="12">Imidazoleglycerol-phosphate dehydratase</fullName>
            <shortName evidence="12">IGPD</shortName>
            <ecNumber evidence="12">4.2.1.19</ecNumber>
        </recommendedName>
    </domain>
</protein>
<dbReference type="InterPro" id="IPR020565">
    <property type="entry name" value="ImidazoleglycerP_deHydtase_CS"/>
</dbReference>
<dbReference type="InterPro" id="IPR000807">
    <property type="entry name" value="ImidazoleglycerolP_deHydtase"/>
</dbReference>
<dbReference type="NCBIfam" id="NF002111">
    <property type="entry name" value="PRK00951.2-1"/>
    <property type="match status" value="1"/>
</dbReference>
<comment type="caution">
    <text evidence="12">Lacks conserved residue(s) required for the propagation of feature annotation.</text>
</comment>
<evidence type="ECO:0000256" key="10">
    <source>
        <dbReference type="ARBA" id="ARBA00023268"/>
    </source>
</evidence>
<comment type="cofactor">
    <cofactor evidence="1 12">
        <name>Mg(2+)</name>
        <dbReference type="ChEBI" id="CHEBI:18420"/>
    </cofactor>
</comment>
<dbReference type="GO" id="GO:0004401">
    <property type="term" value="F:histidinol-phosphatase activity"/>
    <property type="evidence" value="ECO:0007669"/>
    <property type="project" value="UniProtKB-UniRule"/>
</dbReference>
<evidence type="ECO:0000256" key="12">
    <source>
        <dbReference type="HAMAP-Rule" id="MF_01022"/>
    </source>
</evidence>
<dbReference type="NCBIfam" id="TIGR01261">
    <property type="entry name" value="hisB_Nterm"/>
    <property type="match status" value="1"/>
</dbReference>
<evidence type="ECO:0000313" key="13">
    <source>
        <dbReference type="EMBL" id="OSY89159.1"/>
    </source>
</evidence>
<dbReference type="EC" id="4.2.1.19" evidence="12"/>
<comment type="similarity">
    <text evidence="12">In the C-terminal section; belongs to the imidazoleglycerol-phosphate dehydratase family.</text>
</comment>
<dbReference type="SUPFAM" id="SSF54211">
    <property type="entry name" value="Ribosomal protein S5 domain 2-like"/>
    <property type="match status" value="2"/>
</dbReference>
<comment type="subcellular location">
    <subcellularLocation>
        <location evidence="12">Cytoplasm</location>
    </subcellularLocation>
</comment>
<dbReference type="InterPro" id="IPR020568">
    <property type="entry name" value="Ribosomal_Su5_D2-typ_SF"/>
</dbReference>
<evidence type="ECO:0000256" key="6">
    <source>
        <dbReference type="ARBA" id="ARBA00022801"/>
    </source>
</evidence>
<keyword evidence="7 12" id="KW-0460">Magnesium</keyword>
<feature type="binding site" evidence="12">
    <location>
        <position position="128"/>
    </location>
    <ligand>
        <name>Mg(2+)</name>
        <dbReference type="ChEBI" id="CHEBI:18420"/>
    </ligand>
</feature>
<dbReference type="InterPro" id="IPR023214">
    <property type="entry name" value="HAD_sf"/>
</dbReference>
<evidence type="ECO:0000256" key="5">
    <source>
        <dbReference type="ARBA" id="ARBA00022723"/>
    </source>
</evidence>
<dbReference type="Proteomes" id="UP000194221">
    <property type="component" value="Unassembled WGS sequence"/>
</dbReference>
<dbReference type="InterPro" id="IPR020566">
    <property type="entry name" value="His_synth_bifunc_HisB"/>
</dbReference>
<dbReference type="Pfam" id="PF00475">
    <property type="entry name" value="IGPD"/>
    <property type="match status" value="1"/>
</dbReference>
<dbReference type="CDD" id="cd07914">
    <property type="entry name" value="IGPD"/>
    <property type="match status" value="1"/>
</dbReference>
<dbReference type="STRING" id="1635173.WH52_00435"/>
<dbReference type="UniPathway" id="UPA00031">
    <property type="reaction ID" value="UER00011"/>
</dbReference>
<evidence type="ECO:0000256" key="4">
    <source>
        <dbReference type="ARBA" id="ARBA00022605"/>
    </source>
</evidence>
<accession>A0A1Y2PHG7</accession>
<comment type="similarity">
    <text evidence="12">In the N-terminal section; belongs to the histidinol-phosphatase family.</text>
</comment>
<dbReference type="NCBIfam" id="TIGR01662">
    <property type="entry name" value="HAD-SF-IIIA"/>
    <property type="match status" value="1"/>
</dbReference>
<dbReference type="NCBIfam" id="TIGR01656">
    <property type="entry name" value="Histidinol-ppas"/>
    <property type="match status" value="1"/>
</dbReference>
<feature type="region of interest" description="Imidazoleglycerol-phosphate dehydratase" evidence="12">
    <location>
        <begin position="187"/>
        <end position="377"/>
    </location>
</feature>
<dbReference type="Pfam" id="PF08645">
    <property type="entry name" value="PNK3P"/>
    <property type="match status" value="1"/>
</dbReference>
<dbReference type="Gene3D" id="3.40.50.1000">
    <property type="entry name" value="HAD superfamily/HAD-like"/>
    <property type="match status" value="1"/>
</dbReference>
<evidence type="ECO:0000256" key="8">
    <source>
        <dbReference type="ARBA" id="ARBA00023102"/>
    </source>
</evidence>
<dbReference type="PANTHER" id="PTHR23133">
    <property type="entry name" value="IMIDAZOLEGLYCEROL-PHOSPHATE DEHYDRATASE HIS7"/>
    <property type="match status" value="1"/>
</dbReference>
<dbReference type="InterPro" id="IPR036412">
    <property type="entry name" value="HAD-like_sf"/>
</dbReference>
<dbReference type="HAMAP" id="MF_01022">
    <property type="entry name" value="Bifunc_HisB"/>
    <property type="match status" value="1"/>
</dbReference>
<evidence type="ECO:0000256" key="9">
    <source>
        <dbReference type="ARBA" id="ARBA00023239"/>
    </source>
</evidence>
<dbReference type="NCBIfam" id="NF003937">
    <property type="entry name" value="PRK05446.1"/>
    <property type="match status" value="1"/>
</dbReference>
<keyword evidence="10 12" id="KW-0511">Multifunctional enzyme</keyword>
<dbReference type="SUPFAM" id="SSF56784">
    <property type="entry name" value="HAD-like"/>
    <property type="match status" value="1"/>
</dbReference>
<comment type="pathway">
    <text evidence="2 12">Amino-acid biosynthesis; L-histidine biosynthesis; L-histidine from 5-phospho-alpha-D-ribose 1-diphosphate: step 6/9.</text>
</comment>
<dbReference type="InterPro" id="IPR006549">
    <property type="entry name" value="HAD-SF_hydro_IIIA"/>
</dbReference>
<feature type="active site" description="Nucleophile" evidence="12">
    <location>
        <position position="8"/>
    </location>
</feature>
<reference evidence="13 14" key="1">
    <citation type="submission" date="2015-03" db="EMBL/GenBank/DDBJ databases">
        <title>Genome sequence of Tenacibaculum sp. S2-2, isolated from intestinal microbiota of sea cucumber, Apostichopus japonicas.</title>
        <authorList>
            <person name="Shao Z."/>
            <person name="Wang L."/>
            <person name="Li X."/>
        </authorList>
    </citation>
    <scope>NUCLEOTIDE SEQUENCE [LARGE SCALE GENOMIC DNA]</scope>
    <source>
        <strain evidence="13 14">S2-2</strain>
    </source>
</reference>
<keyword evidence="6 12" id="KW-0378">Hydrolase</keyword>
<keyword evidence="5 12" id="KW-0479">Metal-binding</keyword>
<dbReference type="FunFam" id="3.30.230.40:FF:000001">
    <property type="entry name" value="Imidazoleglycerol-phosphate dehydratase HisB"/>
    <property type="match status" value="1"/>
</dbReference>
<dbReference type="InterPro" id="IPR013954">
    <property type="entry name" value="PNK3P"/>
</dbReference>
<dbReference type="HAMAP" id="MF_00076">
    <property type="entry name" value="HisB"/>
    <property type="match status" value="1"/>
</dbReference>
<proteinExistence type="inferred from homology"/>
<comment type="catalytic activity">
    <reaction evidence="11 12">
        <text>L-histidinol phosphate + H2O = L-histidinol + phosphate</text>
        <dbReference type="Rhea" id="RHEA:14465"/>
        <dbReference type="ChEBI" id="CHEBI:15377"/>
        <dbReference type="ChEBI" id="CHEBI:43474"/>
        <dbReference type="ChEBI" id="CHEBI:57699"/>
        <dbReference type="ChEBI" id="CHEBI:57980"/>
        <dbReference type="EC" id="3.1.3.15"/>
    </reaction>
</comment>
<comment type="caution">
    <text evidence="13">The sequence shown here is derived from an EMBL/GenBank/DDBJ whole genome shotgun (WGS) entry which is preliminary data.</text>
</comment>
<dbReference type="FunCoup" id="A0A1Y2PHG7">
    <property type="interactions" value="380"/>
</dbReference>
<keyword evidence="9 12" id="KW-0456">Lyase</keyword>
<dbReference type="GO" id="GO:0005737">
    <property type="term" value="C:cytoplasm"/>
    <property type="evidence" value="ECO:0007669"/>
    <property type="project" value="UniProtKB-SubCell"/>
</dbReference>
<dbReference type="PROSITE" id="PS00954">
    <property type="entry name" value="IGP_DEHYDRATASE_1"/>
    <property type="match status" value="1"/>
</dbReference>
<organism evidence="13 14">
    <name type="scientific">Tenacibaculum holothuriorum</name>
    <dbReference type="NCBI Taxonomy" id="1635173"/>
    <lineage>
        <taxon>Bacteria</taxon>
        <taxon>Pseudomonadati</taxon>
        <taxon>Bacteroidota</taxon>
        <taxon>Flavobacteriia</taxon>
        <taxon>Flavobacteriales</taxon>
        <taxon>Flavobacteriaceae</taxon>
        <taxon>Tenacibaculum</taxon>
    </lineage>
</organism>
<feature type="binding site" evidence="12">
    <location>
        <position position="10"/>
    </location>
    <ligand>
        <name>Mg(2+)</name>
        <dbReference type="ChEBI" id="CHEBI:18420"/>
    </ligand>
</feature>